<feature type="chain" id="PRO_5046589383" evidence="1">
    <location>
        <begin position="21"/>
        <end position="171"/>
    </location>
</feature>
<evidence type="ECO:0000313" key="2">
    <source>
        <dbReference type="EMBL" id="MDG4716334.1"/>
    </source>
</evidence>
<proteinExistence type="predicted"/>
<name>A0ABT6G2R8_9FLAO</name>
<dbReference type="Pfam" id="PF13585">
    <property type="entry name" value="CHU_C"/>
    <property type="match status" value="1"/>
</dbReference>
<evidence type="ECO:0000256" key="1">
    <source>
        <dbReference type="SAM" id="SignalP"/>
    </source>
</evidence>
<keyword evidence="1" id="KW-0732">Signal</keyword>
<protein>
    <submittedName>
        <fullName evidence="2">Gliding motility-associated C-terminal domain-containing protein</fullName>
    </submittedName>
</protein>
<gene>
    <name evidence="2" type="ORF">P7122_10645</name>
</gene>
<dbReference type="PROSITE" id="PS51257">
    <property type="entry name" value="PROKAR_LIPOPROTEIN"/>
    <property type="match status" value="1"/>
</dbReference>
<keyword evidence="3" id="KW-1185">Reference proteome</keyword>
<accession>A0ABT6G2R8</accession>
<evidence type="ECO:0000313" key="3">
    <source>
        <dbReference type="Proteomes" id="UP001529085"/>
    </source>
</evidence>
<dbReference type="EMBL" id="JARSBN010000005">
    <property type="protein sequence ID" value="MDG4716334.1"/>
    <property type="molecule type" value="Genomic_DNA"/>
</dbReference>
<dbReference type="Proteomes" id="UP001529085">
    <property type="component" value="Unassembled WGS sequence"/>
</dbReference>
<reference evidence="2 3" key="1">
    <citation type="submission" date="2023-03" db="EMBL/GenBank/DDBJ databases">
        <title>Strain YYF002 represents a novel species in the genus Winogradskyella isolated from seawater.</title>
        <authorList>
            <person name="Fu Z.-Y."/>
        </authorList>
    </citation>
    <scope>NUCLEOTIDE SEQUENCE [LARGE SCALE GENOMIC DNA]</scope>
    <source>
        <strain evidence="2 3">YYF002</strain>
    </source>
</reference>
<dbReference type="RefSeq" id="WP_278005781.1">
    <property type="nucleotide sequence ID" value="NZ_JARSBN010000005.1"/>
</dbReference>
<feature type="signal peptide" evidence="1">
    <location>
        <begin position="1"/>
        <end position="20"/>
    </location>
</feature>
<organism evidence="2 3">
    <name type="scientific">Winogradskyella marincola</name>
    <dbReference type="NCBI Taxonomy" id="3037795"/>
    <lineage>
        <taxon>Bacteria</taxon>
        <taxon>Pseudomonadati</taxon>
        <taxon>Bacteroidota</taxon>
        <taxon>Flavobacteriia</taxon>
        <taxon>Flavobacteriales</taxon>
        <taxon>Flavobacteriaceae</taxon>
        <taxon>Winogradskyella</taxon>
    </lineage>
</organism>
<sequence length="171" mass="19126">MKNRIAILFTIILSFFLTFSCTESNDEPEPELETFLCCGENPFSDSNIDNLDQTAGEIEATGAFTPNGDGLNDTFAIQNIDLYTDNTVTIYDIDDNVVFEANNYESNPFLGLNQSSNSELTFGTYKYKIVVENEATFVEFGYVCLIRDFSESGDFSFANCNVEDPNDPLLQ</sequence>
<comment type="caution">
    <text evidence="2">The sequence shown here is derived from an EMBL/GenBank/DDBJ whole genome shotgun (WGS) entry which is preliminary data.</text>
</comment>